<evidence type="ECO:0000256" key="5">
    <source>
        <dbReference type="ARBA" id="ARBA00022944"/>
    </source>
</evidence>
<reference evidence="7 8" key="1">
    <citation type="submission" date="2019-04" db="EMBL/GenBank/DDBJ databases">
        <title>Cohnella sp. nov. isolated from preserved vegetables.</title>
        <authorList>
            <person name="Lin S.-Y."/>
            <person name="Hung M.-H."/>
            <person name="Young C.-C."/>
        </authorList>
    </citation>
    <scope>NUCLEOTIDE SEQUENCE [LARGE SCALE GENOMIC DNA]</scope>
    <source>
        <strain evidence="7 8">CC-MHH1044</strain>
    </source>
</reference>
<dbReference type="EMBL" id="SSOB01000010">
    <property type="protein sequence ID" value="THF80792.1"/>
    <property type="molecule type" value="Genomic_DNA"/>
</dbReference>
<evidence type="ECO:0000256" key="3">
    <source>
        <dbReference type="ARBA" id="ARBA00022475"/>
    </source>
</evidence>
<dbReference type="RefSeq" id="WP_136369631.1">
    <property type="nucleotide sequence ID" value="NZ_SSOB01000010.1"/>
</dbReference>
<evidence type="ECO:0000256" key="2">
    <source>
        <dbReference type="ARBA" id="ARBA00010488"/>
    </source>
</evidence>
<keyword evidence="5" id="KW-0777">Teichoic acid biosynthesis</keyword>
<dbReference type="SUPFAM" id="SSF53335">
    <property type="entry name" value="S-adenosyl-L-methionine-dependent methyltransferases"/>
    <property type="match status" value="1"/>
</dbReference>
<dbReference type="GO" id="GO:0047355">
    <property type="term" value="F:CDP-glycerol glycerophosphotransferase activity"/>
    <property type="evidence" value="ECO:0007669"/>
    <property type="project" value="InterPro"/>
</dbReference>
<dbReference type="Gene3D" id="3.40.50.11820">
    <property type="match status" value="1"/>
</dbReference>
<evidence type="ECO:0000313" key="7">
    <source>
        <dbReference type="EMBL" id="THF80792.1"/>
    </source>
</evidence>
<accession>A0A4V6RXM3</accession>
<dbReference type="GO" id="GO:0005886">
    <property type="term" value="C:plasma membrane"/>
    <property type="evidence" value="ECO:0007669"/>
    <property type="project" value="UniProtKB-SubCell"/>
</dbReference>
<evidence type="ECO:0000313" key="8">
    <source>
        <dbReference type="Proteomes" id="UP000310636"/>
    </source>
</evidence>
<dbReference type="OrthoDB" id="9811865at2"/>
<keyword evidence="8" id="KW-1185">Reference proteome</keyword>
<dbReference type="PANTHER" id="PTHR37316">
    <property type="entry name" value="TEICHOIC ACID GLYCEROL-PHOSPHATE PRIMASE"/>
    <property type="match status" value="1"/>
</dbReference>
<dbReference type="InterPro" id="IPR051612">
    <property type="entry name" value="Teichoic_Acid_Biosynth"/>
</dbReference>
<dbReference type="InterPro" id="IPR043149">
    <property type="entry name" value="TagF_N"/>
</dbReference>
<gene>
    <name evidence="7" type="ORF">E6C55_09925</name>
</gene>
<dbReference type="InterPro" id="IPR043148">
    <property type="entry name" value="TagF_C"/>
</dbReference>
<dbReference type="Gene3D" id="3.40.50.12580">
    <property type="match status" value="1"/>
</dbReference>
<dbReference type="Proteomes" id="UP000310636">
    <property type="component" value="Unassembled WGS sequence"/>
</dbReference>
<comment type="caution">
    <text evidence="7">The sequence shown here is derived from an EMBL/GenBank/DDBJ whole genome shotgun (WGS) entry which is preliminary data.</text>
</comment>
<comment type="similarity">
    <text evidence="2">Belongs to the CDP-glycerol glycerophosphotransferase family.</text>
</comment>
<dbReference type="InterPro" id="IPR029063">
    <property type="entry name" value="SAM-dependent_MTases_sf"/>
</dbReference>
<keyword evidence="4" id="KW-0808">Transferase</keyword>
<organism evidence="7 8">
    <name type="scientific">Cohnella fermenti</name>
    <dbReference type="NCBI Taxonomy" id="2565925"/>
    <lineage>
        <taxon>Bacteria</taxon>
        <taxon>Bacillati</taxon>
        <taxon>Bacillota</taxon>
        <taxon>Bacilli</taxon>
        <taxon>Bacillales</taxon>
        <taxon>Paenibacillaceae</taxon>
        <taxon>Cohnella</taxon>
    </lineage>
</organism>
<evidence type="ECO:0008006" key="9">
    <source>
        <dbReference type="Google" id="ProtNLM"/>
    </source>
</evidence>
<keyword evidence="3" id="KW-1003">Cell membrane</keyword>
<sequence length="467" mass="53663">MKQQTIIIFGTGSSAESFYRNLNASNVKVAAFLDNDSAKWTTTKFGIPVREVHYICKIEFDHIVIASQFVEPIFQQLMELGVPFERIVPLYPYYFTQYLHERYKATLGTLLLPPHSKKKKAIGLLSTSNSGCNCIALFKGMPCAIREKYDVRLITSENDEGDTESFDVFVSTHRNHSLGRAKNIELWHGFPLKAMGRMHRSSASKDMASAEVWQEADAIASYSPLYSTLMSACFPTTVRQYQITGMPRNDLLLGSDGRSNLERIVGKSLEHKKLLLYMPTFRVFSSREAVEGKRNLDNLFGFSDFQEEAFHAYLQEHNLFLIVKLHEFEKHIQNNLEKFQSEHVFLLKSGYLVQEGLDLYELINGVDLLLTDYSSVFFDYLLLNRPIVFVTNDLTEYQADRGFLLSPYDSWTPGPKVNSQSFLEMEIINSLDRDPYESERAALLPMIHTYQDAKSSERIWSMIEQFL</sequence>
<dbReference type="GO" id="GO:0019350">
    <property type="term" value="P:teichoic acid biosynthetic process"/>
    <property type="evidence" value="ECO:0007669"/>
    <property type="project" value="UniProtKB-KW"/>
</dbReference>
<proteinExistence type="inferred from homology"/>
<comment type="subcellular location">
    <subcellularLocation>
        <location evidence="1">Cell membrane</location>
        <topology evidence="1">Peripheral membrane protein</topology>
    </subcellularLocation>
</comment>
<protein>
    <recommendedName>
        <fullName evidence="9">CDP-glycerol--glycerophosphate glycerophosphotransferase</fullName>
    </recommendedName>
</protein>
<dbReference type="Pfam" id="PF04464">
    <property type="entry name" value="Glyphos_transf"/>
    <property type="match status" value="1"/>
</dbReference>
<dbReference type="AlphaFoldDB" id="A0A4V6RXM3"/>
<dbReference type="InterPro" id="IPR007554">
    <property type="entry name" value="Glycerophosphate_synth"/>
</dbReference>
<evidence type="ECO:0000256" key="4">
    <source>
        <dbReference type="ARBA" id="ARBA00022679"/>
    </source>
</evidence>
<dbReference type="SUPFAM" id="SSF53756">
    <property type="entry name" value="UDP-Glycosyltransferase/glycogen phosphorylase"/>
    <property type="match status" value="1"/>
</dbReference>
<dbReference type="Gene3D" id="3.40.50.720">
    <property type="entry name" value="NAD(P)-binding Rossmann-like Domain"/>
    <property type="match status" value="1"/>
</dbReference>
<keyword evidence="6" id="KW-0472">Membrane</keyword>
<name>A0A4V6RXM3_9BACL</name>
<evidence type="ECO:0000256" key="6">
    <source>
        <dbReference type="ARBA" id="ARBA00023136"/>
    </source>
</evidence>
<evidence type="ECO:0000256" key="1">
    <source>
        <dbReference type="ARBA" id="ARBA00004202"/>
    </source>
</evidence>
<dbReference type="PANTHER" id="PTHR37316:SF3">
    <property type="entry name" value="TEICHOIC ACID GLYCEROL-PHOSPHATE TRANSFERASE"/>
    <property type="match status" value="1"/>
</dbReference>